<name>A0AAD7WEL7_9TELE</name>
<dbReference type="AlphaFoldDB" id="A0AAD7WEL7"/>
<evidence type="ECO:0000313" key="1">
    <source>
        <dbReference type="EMBL" id="KAJ8393780.1"/>
    </source>
</evidence>
<evidence type="ECO:0000313" key="2">
    <source>
        <dbReference type="Proteomes" id="UP001221898"/>
    </source>
</evidence>
<dbReference type="Proteomes" id="UP001221898">
    <property type="component" value="Unassembled WGS sequence"/>
</dbReference>
<sequence length="121" mass="12685">MSPTCGATSSFRSGPFLSLSRSGRHRAGMLRSLSRRARCLCQPPALRPLPRAPGCRGDARCQVTAASSQARRDTGVHEFALGGQICSTNRIIGVGGNPALSVRPLMLTTDSSQGEVGTLTC</sequence>
<proteinExistence type="predicted"/>
<gene>
    <name evidence="1" type="ORF">AAFF_G00056950</name>
</gene>
<comment type="caution">
    <text evidence="1">The sequence shown here is derived from an EMBL/GenBank/DDBJ whole genome shotgun (WGS) entry which is preliminary data.</text>
</comment>
<accession>A0AAD7WEL7</accession>
<protein>
    <submittedName>
        <fullName evidence="1">Uncharacterized protein</fullName>
    </submittedName>
</protein>
<dbReference type="EMBL" id="JAINUG010000133">
    <property type="protein sequence ID" value="KAJ8393780.1"/>
    <property type="molecule type" value="Genomic_DNA"/>
</dbReference>
<keyword evidence="2" id="KW-1185">Reference proteome</keyword>
<reference evidence="1" key="1">
    <citation type="journal article" date="2023" name="Science">
        <title>Genome structures resolve the early diversification of teleost fishes.</title>
        <authorList>
            <person name="Parey E."/>
            <person name="Louis A."/>
            <person name="Montfort J."/>
            <person name="Bouchez O."/>
            <person name="Roques C."/>
            <person name="Iampietro C."/>
            <person name="Lluch J."/>
            <person name="Castinel A."/>
            <person name="Donnadieu C."/>
            <person name="Desvignes T."/>
            <person name="Floi Bucao C."/>
            <person name="Jouanno E."/>
            <person name="Wen M."/>
            <person name="Mejri S."/>
            <person name="Dirks R."/>
            <person name="Jansen H."/>
            <person name="Henkel C."/>
            <person name="Chen W.J."/>
            <person name="Zahm M."/>
            <person name="Cabau C."/>
            <person name="Klopp C."/>
            <person name="Thompson A.W."/>
            <person name="Robinson-Rechavi M."/>
            <person name="Braasch I."/>
            <person name="Lecointre G."/>
            <person name="Bobe J."/>
            <person name="Postlethwait J.H."/>
            <person name="Berthelot C."/>
            <person name="Roest Crollius H."/>
            <person name="Guiguen Y."/>
        </authorList>
    </citation>
    <scope>NUCLEOTIDE SEQUENCE</scope>
    <source>
        <strain evidence="1">NC1722</strain>
    </source>
</reference>
<organism evidence="1 2">
    <name type="scientific">Aldrovandia affinis</name>
    <dbReference type="NCBI Taxonomy" id="143900"/>
    <lineage>
        <taxon>Eukaryota</taxon>
        <taxon>Metazoa</taxon>
        <taxon>Chordata</taxon>
        <taxon>Craniata</taxon>
        <taxon>Vertebrata</taxon>
        <taxon>Euteleostomi</taxon>
        <taxon>Actinopterygii</taxon>
        <taxon>Neopterygii</taxon>
        <taxon>Teleostei</taxon>
        <taxon>Notacanthiformes</taxon>
        <taxon>Halosauridae</taxon>
        <taxon>Aldrovandia</taxon>
    </lineage>
</organism>